<dbReference type="GO" id="GO:0003677">
    <property type="term" value="F:DNA binding"/>
    <property type="evidence" value="ECO:0007669"/>
    <property type="project" value="UniProtKB-KW"/>
</dbReference>
<dbReference type="PROSITE" id="PS50090">
    <property type="entry name" value="MYB_LIKE"/>
    <property type="match status" value="2"/>
</dbReference>
<reference evidence="8" key="1">
    <citation type="submission" date="2022-08" db="EMBL/GenBank/DDBJ databases">
        <authorList>
            <person name="Gutierrez-Valencia J."/>
        </authorList>
    </citation>
    <scope>NUCLEOTIDE SEQUENCE</scope>
</reference>
<dbReference type="PROSITE" id="PS51294">
    <property type="entry name" value="HTH_MYB"/>
    <property type="match status" value="2"/>
</dbReference>
<name>A0AAV0HLD4_9ROSI</name>
<evidence type="ECO:0000259" key="6">
    <source>
        <dbReference type="PROSITE" id="PS50090"/>
    </source>
</evidence>
<dbReference type="InterPro" id="IPR009057">
    <property type="entry name" value="Homeodomain-like_sf"/>
</dbReference>
<dbReference type="SMART" id="SM00717">
    <property type="entry name" value="SANT"/>
    <property type="match status" value="2"/>
</dbReference>
<feature type="compositionally biased region" description="Basic residues" evidence="5">
    <location>
        <begin position="224"/>
        <end position="235"/>
    </location>
</feature>
<evidence type="ECO:0000313" key="9">
    <source>
        <dbReference type="Proteomes" id="UP001154282"/>
    </source>
</evidence>
<dbReference type="PANTHER" id="PTHR10641:SF1360">
    <property type="entry name" value="MYB-RELATED PROTEIN MYB4-LIKE"/>
    <property type="match status" value="1"/>
</dbReference>
<dbReference type="GO" id="GO:0005634">
    <property type="term" value="C:nucleus"/>
    <property type="evidence" value="ECO:0007669"/>
    <property type="project" value="UniProtKB-SubCell"/>
</dbReference>
<feature type="region of interest" description="Disordered" evidence="5">
    <location>
        <begin position="203"/>
        <end position="312"/>
    </location>
</feature>
<evidence type="ECO:0000256" key="5">
    <source>
        <dbReference type="SAM" id="MobiDB-lite"/>
    </source>
</evidence>
<comment type="subcellular location">
    <subcellularLocation>
        <location evidence="1">Nucleus</location>
    </subcellularLocation>
</comment>
<dbReference type="PANTHER" id="PTHR10641">
    <property type="entry name" value="MYB FAMILY TRANSCRIPTION FACTOR"/>
    <property type="match status" value="1"/>
</dbReference>
<evidence type="ECO:0000256" key="1">
    <source>
        <dbReference type="ARBA" id="ARBA00004123"/>
    </source>
</evidence>
<accession>A0AAV0HLD4</accession>
<keyword evidence="2" id="KW-0677">Repeat</keyword>
<dbReference type="InterPro" id="IPR015495">
    <property type="entry name" value="Myb_TF_plants"/>
</dbReference>
<dbReference type="Pfam" id="PF00249">
    <property type="entry name" value="Myb_DNA-binding"/>
    <property type="match status" value="2"/>
</dbReference>
<sequence>MVSPQKKEICAYSTAPTPRPPPRLAPSPAFYILTTKPLSPFSSFLIFITHLHSRSTCKASREIRNRERAHPSLYCSALLFSALCCEKMVRAPCCEKMGLKKGPWSGEEDQILVNYIHLHGHGNWRALPKLAGLLRCGKSCRLRWTNYLRPDIKRGNFSLQEEHTILELHNLLGNRWSTIAAKLPGRTDNEIKNVWHTHLKKKAAANHDDSNNINNHQQQQQPTTKKRRSASKKSKTASVKPDQQTKPPAAAEEAEAKEELKPSSPGVAPPPASLLRQYSSDDVSSLTTGDNGGAQSNDAKPDDFSSTEEMDESFWSEVLSADSSTSTDHDFPAAELGSGLYDDPLGSFVSSEGDGPKGGEAAAAGLAHSIVDYTSMDFWYNLLTGDNNKD</sequence>
<dbReference type="Gene3D" id="1.10.10.60">
    <property type="entry name" value="Homeodomain-like"/>
    <property type="match status" value="2"/>
</dbReference>
<dbReference type="Proteomes" id="UP001154282">
    <property type="component" value="Unassembled WGS sequence"/>
</dbReference>
<gene>
    <name evidence="8" type="ORF">LITE_LOCUS4904</name>
</gene>
<dbReference type="FunFam" id="1.10.10.60:FF:000001">
    <property type="entry name" value="MYB-related transcription factor"/>
    <property type="match status" value="1"/>
</dbReference>
<feature type="compositionally biased region" description="Polar residues" evidence="5">
    <location>
        <begin position="276"/>
        <end position="298"/>
    </location>
</feature>
<dbReference type="SUPFAM" id="SSF46689">
    <property type="entry name" value="Homeodomain-like"/>
    <property type="match status" value="1"/>
</dbReference>
<keyword evidence="4" id="KW-0539">Nucleus</keyword>
<keyword evidence="3" id="KW-0238">DNA-binding</keyword>
<feature type="domain" description="HTH myb-type" evidence="7">
    <location>
        <begin position="149"/>
        <end position="203"/>
    </location>
</feature>
<evidence type="ECO:0000313" key="8">
    <source>
        <dbReference type="EMBL" id="CAI0385759.1"/>
    </source>
</evidence>
<feature type="compositionally biased region" description="Low complexity" evidence="5">
    <location>
        <begin position="211"/>
        <end position="223"/>
    </location>
</feature>
<dbReference type="CDD" id="cd00167">
    <property type="entry name" value="SANT"/>
    <property type="match status" value="2"/>
</dbReference>
<evidence type="ECO:0000256" key="3">
    <source>
        <dbReference type="ARBA" id="ARBA00023125"/>
    </source>
</evidence>
<dbReference type="EMBL" id="CAMGYJ010000002">
    <property type="protein sequence ID" value="CAI0385759.1"/>
    <property type="molecule type" value="Genomic_DNA"/>
</dbReference>
<dbReference type="InterPro" id="IPR001005">
    <property type="entry name" value="SANT/Myb"/>
</dbReference>
<organism evidence="8 9">
    <name type="scientific">Linum tenue</name>
    <dbReference type="NCBI Taxonomy" id="586396"/>
    <lineage>
        <taxon>Eukaryota</taxon>
        <taxon>Viridiplantae</taxon>
        <taxon>Streptophyta</taxon>
        <taxon>Embryophyta</taxon>
        <taxon>Tracheophyta</taxon>
        <taxon>Spermatophyta</taxon>
        <taxon>Magnoliopsida</taxon>
        <taxon>eudicotyledons</taxon>
        <taxon>Gunneridae</taxon>
        <taxon>Pentapetalae</taxon>
        <taxon>rosids</taxon>
        <taxon>fabids</taxon>
        <taxon>Malpighiales</taxon>
        <taxon>Linaceae</taxon>
        <taxon>Linum</taxon>
    </lineage>
</organism>
<feature type="domain" description="Myb-like" evidence="6">
    <location>
        <begin position="149"/>
        <end position="199"/>
    </location>
</feature>
<evidence type="ECO:0000256" key="2">
    <source>
        <dbReference type="ARBA" id="ARBA00022737"/>
    </source>
</evidence>
<comment type="caution">
    <text evidence="8">The sequence shown here is derived from an EMBL/GenBank/DDBJ whole genome shotgun (WGS) entry which is preliminary data.</text>
</comment>
<keyword evidence="9" id="KW-1185">Reference proteome</keyword>
<feature type="domain" description="HTH myb-type" evidence="7">
    <location>
        <begin position="96"/>
        <end position="148"/>
    </location>
</feature>
<evidence type="ECO:0000259" key="7">
    <source>
        <dbReference type="PROSITE" id="PS51294"/>
    </source>
</evidence>
<dbReference type="AlphaFoldDB" id="A0AAV0HLD4"/>
<feature type="domain" description="Myb-like" evidence="6">
    <location>
        <begin position="96"/>
        <end position="148"/>
    </location>
</feature>
<proteinExistence type="predicted"/>
<evidence type="ECO:0000256" key="4">
    <source>
        <dbReference type="ARBA" id="ARBA00023242"/>
    </source>
</evidence>
<dbReference type="InterPro" id="IPR017930">
    <property type="entry name" value="Myb_dom"/>
</dbReference>
<protein>
    <submittedName>
        <fullName evidence="8">Uncharacterized protein</fullName>
    </submittedName>
</protein>